<dbReference type="CDD" id="cd06223">
    <property type="entry name" value="PRTases_typeI"/>
    <property type="match status" value="1"/>
</dbReference>
<keyword evidence="6 15" id="KW-0963">Cytoplasm</keyword>
<dbReference type="EMBL" id="UNSC01000007">
    <property type="protein sequence ID" value="SZD74085.1"/>
    <property type="molecule type" value="Genomic_DNA"/>
</dbReference>
<dbReference type="GO" id="GO:0032264">
    <property type="term" value="P:IMP salvage"/>
    <property type="evidence" value="ECO:0007669"/>
    <property type="project" value="UniProtKB-UniPathway"/>
</dbReference>
<comment type="cofactor">
    <cofactor evidence="1 15">
        <name>Mg(2+)</name>
        <dbReference type="ChEBI" id="CHEBI:18420"/>
    </cofactor>
</comment>
<dbReference type="GO" id="GO:0004422">
    <property type="term" value="F:hypoxanthine phosphoribosyltransferase activity"/>
    <property type="evidence" value="ECO:0007669"/>
    <property type="project" value="InterPro"/>
</dbReference>
<dbReference type="GO" id="GO:0000166">
    <property type="term" value="F:nucleotide binding"/>
    <property type="evidence" value="ECO:0007669"/>
    <property type="project" value="UniProtKB-KW"/>
</dbReference>
<comment type="catalytic activity">
    <reaction evidence="14">
        <text>IMP + diphosphate = hypoxanthine + 5-phospho-alpha-D-ribose 1-diphosphate</text>
        <dbReference type="Rhea" id="RHEA:17973"/>
        <dbReference type="ChEBI" id="CHEBI:17368"/>
        <dbReference type="ChEBI" id="CHEBI:33019"/>
        <dbReference type="ChEBI" id="CHEBI:58017"/>
        <dbReference type="ChEBI" id="CHEBI:58053"/>
        <dbReference type="EC" id="2.4.2.8"/>
    </reaction>
    <physiologicalReaction direction="right-to-left" evidence="14">
        <dbReference type="Rhea" id="RHEA:17975"/>
    </physiologicalReaction>
</comment>
<dbReference type="GO" id="GO:0052657">
    <property type="term" value="F:guanine phosphoribosyltransferase activity"/>
    <property type="evidence" value="ECO:0007669"/>
    <property type="project" value="RHEA"/>
</dbReference>
<dbReference type="GO" id="GO:0006178">
    <property type="term" value="P:guanine salvage"/>
    <property type="evidence" value="ECO:0007669"/>
    <property type="project" value="TreeGrafter"/>
</dbReference>
<keyword evidence="11 15" id="KW-0547">Nucleotide-binding</keyword>
<keyword evidence="18" id="KW-1185">Reference proteome</keyword>
<dbReference type="UniPathway" id="UPA00591">
    <property type="reaction ID" value="UER00648"/>
</dbReference>
<evidence type="ECO:0000256" key="9">
    <source>
        <dbReference type="ARBA" id="ARBA00022723"/>
    </source>
</evidence>
<dbReference type="Gene3D" id="3.40.50.2020">
    <property type="match status" value="1"/>
</dbReference>
<feature type="domain" description="Phosphoribosyltransferase" evidence="16">
    <location>
        <begin position="18"/>
        <end position="164"/>
    </location>
</feature>
<keyword evidence="10 15" id="KW-0660">Purine salvage</keyword>
<comment type="subcellular location">
    <subcellularLocation>
        <location evidence="2 15">Cytoplasm</location>
    </subcellularLocation>
</comment>
<dbReference type="GO" id="GO:0000287">
    <property type="term" value="F:magnesium ion binding"/>
    <property type="evidence" value="ECO:0007669"/>
    <property type="project" value="TreeGrafter"/>
</dbReference>
<evidence type="ECO:0000256" key="5">
    <source>
        <dbReference type="ARBA" id="ARBA00011895"/>
    </source>
</evidence>
<comment type="similarity">
    <text evidence="4 15">Belongs to the purine/pyrimidine phosphoribosyltransferase family.</text>
</comment>
<evidence type="ECO:0000256" key="7">
    <source>
        <dbReference type="ARBA" id="ARBA00022676"/>
    </source>
</evidence>
<evidence type="ECO:0000256" key="12">
    <source>
        <dbReference type="ARBA" id="ARBA00022842"/>
    </source>
</evidence>
<dbReference type="InterPro" id="IPR005904">
    <property type="entry name" value="Hxn_phspho_trans"/>
</dbReference>
<dbReference type="RefSeq" id="WP_119059719.1">
    <property type="nucleotide sequence ID" value="NZ_OX579588.1"/>
</dbReference>
<dbReference type="EC" id="2.4.2.8" evidence="5 15"/>
<dbReference type="GO" id="GO:0005829">
    <property type="term" value="C:cytosol"/>
    <property type="evidence" value="ECO:0007669"/>
    <property type="project" value="TreeGrafter"/>
</dbReference>
<dbReference type="AlphaFoldDB" id="A0A383U2L9"/>
<name>A0A383U2L9_9FLAO</name>
<evidence type="ECO:0000256" key="4">
    <source>
        <dbReference type="ARBA" id="ARBA00008391"/>
    </source>
</evidence>
<evidence type="ECO:0000256" key="3">
    <source>
        <dbReference type="ARBA" id="ARBA00004669"/>
    </source>
</evidence>
<comment type="catalytic activity">
    <reaction evidence="13">
        <text>GMP + diphosphate = guanine + 5-phospho-alpha-D-ribose 1-diphosphate</text>
        <dbReference type="Rhea" id="RHEA:25424"/>
        <dbReference type="ChEBI" id="CHEBI:16235"/>
        <dbReference type="ChEBI" id="CHEBI:33019"/>
        <dbReference type="ChEBI" id="CHEBI:58017"/>
        <dbReference type="ChEBI" id="CHEBI:58115"/>
        <dbReference type="EC" id="2.4.2.8"/>
    </reaction>
    <physiologicalReaction direction="right-to-left" evidence="13">
        <dbReference type="Rhea" id="RHEA:25426"/>
    </physiologicalReaction>
</comment>
<evidence type="ECO:0000256" key="8">
    <source>
        <dbReference type="ARBA" id="ARBA00022679"/>
    </source>
</evidence>
<dbReference type="Proteomes" id="UP000262142">
    <property type="component" value="Unassembled WGS sequence"/>
</dbReference>
<sequence length="179" mass="20368">MQEISVHDKIFYPFLSEEEIYKAVKNVAQEVYEKFTDDVPIFVGVLNGVVMFISDFLKHYPGDCELAFVQMQSYQGTSSTGEVKKLMDLPSHLVENRHIIIMEDIVDTGNTLEALYQMLENKNVKSLSIAALLFKPEAYQKELKVDFIGLSIPDKFVVGYGLDYNGLGRNLPSIYQVKE</sequence>
<dbReference type="PANTHER" id="PTHR43340:SF1">
    <property type="entry name" value="HYPOXANTHINE PHOSPHORIBOSYLTRANSFERASE"/>
    <property type="match status" value="1"/>
</dbReference>
<dbReference type="GO" id="GO:0046100">
    <property type="term" value="P:hypoxanthine metabolic process"/>
    <property type="evidence" value="ECO:0007669"/>
    <property type="project" value="TreeGrafter"/>
</dbReference>
<keyword evidence="12 15" id="KW-0460">Magnesium</keyword>
<evidence type="ECO:0000256" key="11">
    <source>
        <dbReference type="ARBA" id="ARBA00022741"/>
    </source>
</evidence>
<organism evidence="17 18">
    <name type="scientific">Candidatus Ornithobacterium hominis</name>
    <dbReference type="NCBI Taxonomy" id="2497989"/>
    <lineage>
        <taxon>Bacteria</taxon>
        <taxon>Pseudomonadati</taxon>
        <taxon>Bacteroidota</taxon>
        <taxon>Flavobacteriia</taxon>
        <taxon>Flavobacteriales</taxon>
        <taxon>Weeksellaceae</taxon>
        <taxon>Ornithobacterium</taxon>
    </lineage>
</organism>
<dbReference type="OrthoDB" id="9802824at2"/>
<gene>
    <name evidence="17" type="primary">hpt</name>
    <name evidence="17" type="ORF">SAMEA104719789_01543</name>
</gene>
<dbReference type="PANTHER" id="PTHR43340">
    <property type="entry name" value="HYPOXANTHINE-GUANINE PHOSPHORIBOSYLTRANSFERASE"/>
    <property type="match status" value="1"/>
</dbReference>
<protein>
    <recommendedName>
        <fullName evidence="5 15">Hypoxanthine phosphoribosyltransferase</fullName>
        <ecNumber evidence="5 15">2.4.2.8</ecNumber>
    </recommendedName>
</protein>
<dbReference type="InterPro" id="IPR050408">
    <property type="entry name" value="HGPRT"/>
</dbReference>
<dbReference type="GO" id="GO:0032263">
    <property type="term" value="P:GMP salvage"/>
    <property type="evidence" value="ECO:0007669"/>
    <property type="project" value="TreeGrafter"/>
</dbReference>
<keyword evidence="7 15" id="KW-0328">Glycosyltransferase</keyword>
<evidence type="ECO:0000256" key="1">
    <source>
        <dbReference type="ARBA" id="ARBA00001946"/>
    </source>
</evidence>
<evidence type="ECO:0000313" key="17">
    <source>
        <dbReference type="EMBL" id="SZD74085.1"/>
    </source>
</evidence>
<evidence type="ECO:0000256" key="14">
    <source>
        <dbReference type="ARBA" id="ARBA00049402"/>
    </source>
</evidence>
<evidence type="ECO:0000259" key="16">
    <source>
        <dbReference type="Pfam" id="PF00156"/>
    </source>
</evidence>
<proteinExistence type="inferred from homology"/>
<keyword evidence="9 15" id="KW-0479">Metal-binding</keyword>
<reference evidence="17 18" key="1">
    <citation type="submission" date="2018-09" db="EMBL/GenBank/DDBJ databases">
        <authorList>
            <consortium name="Pathogen Informatics"/>
        </authorList>
    </citation>
    <scope>NUCLEOTIDE SEQUENCE [LARGE SCALE GENOMIC DNA]</scope>
    <source>
        <strain evidence="17 18">OH-22767</strain>
    </source>
</reference>
<keyword evidence="8 15" id="KW-0808">Transferase</keyword>
<comment type="pathway">
    <text evidence="3 15">Purine metabolism; IMP biosynthesis via salvage pathway; IMP from hypoxanthine: step 1/1.</text>
</comment>
<dbReference type="GO" id="GO:0006166">
    <property type="term" value="P:purine ribonucleoside salvage"/>
    <property type="evidence" value="ECO:0007669"/>
    <property type="project" value="UniProtKB-KW"/>
</dbReference>
<dbReference type="Pfam" id="PF00156">
    <property type="entry name" value="Pribosyltran"/>
    <property type="match status" value="1"/>
</dbReference>
<evidence type="ECO:0000256" key="15">
    <source>
        <dbReference type="RuleBase" id="RU364099"/>
    </source>
</evidence>
<dbReference type="InterPro" id="IPR029057">
    <property type="entry name" value="PRTase-like"/>
</dbReference>
<evidence type="ECO:0000256" key="10">
    <source>
        <dbReference type="ARBA" id="ARBA00022726"/>
    </source>
</evidence>
<dbReference type="InterPro" id="IPR000836">
    <property type="entry name" value="PRTase_dom"/>
</dbReference>
<accession>A0A383U2L9</accession>
<evidence type="ECO:0000313" key="18">
    <source>
        <dbReference type="Proteomes" id="UP000262142"/>
    </source>
</evidence>
<evidence type="ECO:0000256" key="2">
    <source>
        <dbReference type="ARBA" id="ARBA00004496"/>
    </source>
</evidence>
<evidence type="ECO:0000256" key="6">
    <source>
        <dbReference type="ARBA" id="ARBA00022490"/>
    </source>
</evidence>
<dbReference type="NCBIfam" id="TIGR01203">
    <property type="entry name" value="HGPRTase"/>
    <property type="match status" value="1"/>
</dbReference>
<dbReference type="SUPFAM" id="SSF53271">
    <property type="entry name" value="PRTase-like"/>
    <property type="match status" value="1"/>
</dbReference>
<evidence type="ECO:0000256" key="13">
    <source>
        <dbReference type="ARBA" id="ARBA00048811"/>
    </source>
</evidence>